<dbReference type="SUPFAM" id="SSF55729">
    <property type="entry name" value="Acyl-CoA N-acyltransferases (Nat)"/>
    <property type="match status" value="1"/>
</dbReference>
<dbReference type="Proteomes" id="UP000192368">
    <property type="component" value="Unassembled WGS sequence"/>
</dbReference>
<sequence>MEYRKAKIDEIEIINEMYRAGSKTLNERGVDQWQGVNLPVASLENIEKIYVLEDEEEIVSTALHMDHDPDYNKIYEGKWLSDGSYYAIHRVTTQISKSGKGYTNKMFDEIEKLAKENGKDSVRVDTHKDNMAMQKTLAKSGYTNCGIVYLYNGAPRLAYEKLIK</sequence>
<proteinExistence type="predicted"/>
<keyword evidence="3" id="KW-1185">Reference proteome</keyword>
<dbReference type="InterPro" id="IPR000182">
    <property type="entry name" value="GNAT_dom"/>
</dbReference>
<dbReference type="RefSeq" id="WP_084230561.1">
    <property type="nucleotide sequence ID" value="NZ_FWWR01000009.1"/>
</dbReference>
<dbReference type="OrthoDB" id="9796381at2"/>
<evidence type="ECO:0000313" key="2">
    <source>
        <dbReference type="EMBL" id="SMB86628.1"/>
    </source>
</evidence>
<gene>
    <name evidence="2" type="ORF">SAMN00017477_0928</name>
</gene>
<dbReference type="EMBL" id="FWWR01000009">
    <property type="protein sequence ID" value="SMB86628.1"/>
    <property type="molecule type" value="Genomic_DNA"/>
</dbReference>
<organism evidence="2 3">
    <name type="scientific">Peptoniphilus asaccharolyticus DSM 20463</name>
    <dbReference type="NCBI Taxonomy" id="573058"/>
    <lineage>
        <taxon>Bacteria</taxon>
        <taxon>Bacillati</taxon>
        <taxon>Bacillota</taxon>
        <taxon>Tissierellia</taxon>
        <taxon>Tissierellales</taxon>
        <taxon>Peptoniphilaceae</taxon>
        <taxon>Peptoniphilus</taxon>
    </lineage>
</organism>
<evidence type="ECO:0000259" key="1">
    <source>
        <dbReference type="PROSITE" id="PS51186"/>
    </source>
</evidence>
<feature type="domain" description="N-acetyltransferase" evidence="1">
    <location>
        <begin position="1"/>
        <end position="164"/>
    </location>
</feature>
<protein>
    <recommendedName>
        <fullName evidence="1">N-acetyltransferase domain-containing protein</fullName>
    </recommendedName>
</protein>
<dbReference type="Pfam" id="PF00583">
    <property type="entry name" value="Acetyltransf_1"/>
    <property type="match status" value="1"/>
</dbReference>
<evidence type="ECO:0000313" key="3">
    <source>
        <dbReference type="Proteomes" id="UP000192368"/>
    </source>
</evidence>
<name>A0A1W1UZW6_PEPAS</name>
<dbReference type="Gene3D" id="3.40.630.30">
    <property type="match status" value="1"/>
</dbReference>
<reference evidence="3" key="1">
    <citation type="submission" date="2017-04" db="EMBL/GenBank/DDBJ databases">
        <authorList>
            <person name="Varghese N."/>
            <person name="Submissions S."/>
        </authorList>
    </citation>
    <scope>NUCLEOTIDE SEQUENCE [LARGE SCALE GENOMIC DNA]</scope>
    <source>
        <strain evidence="3">DSM 20463</strain>
    </source>
</reference>
<dbReference type="AlphaFoldDB" id="A0A1W1UZW6"/>
<dbReference type="InterPro" id="IPR016181">
    <property type="entry name" value="Acyl_CoA_acyltransferase"/>
</dbReference>
<dbReference type="STRING" id="573058.SAMN00017477_0928"/>
<dbReference type="PROSITE" id="PS51186">
    <property type="entry name" value="GNAT"/>
    <property type="match status" value="1"/>
</dbReference>
<accession>A0A1W1UZW6</accession>
<dbReference type="GO" id="GO:0016747">
    <property type="term" value="F:acyltransferase activity, transferring groups other than amino-acyl groups"/>
    <property type="evidence" value="ECO:0007669"/>
    <property type="project" value="InterPro"/>
</dbReference>